<evidence type="ECO:0000256" key="13">
    <source>
        <dbReference type="HAMAP-Rule" id="MF_01810"/>
    </source>
</evidence>
<dbReference type="PANTHER" id="PTHR12428:SF65">
    <property type="entry name" value="CYTOCHROME C OXIDASE ASSEMBLY PROTEIN COX18, MITOCHONDRIAL"/>
    <property type="match status" value="1"/>
</dbReference>
<keyword evidence="18" id="KW-1185">Reference proteome</keyword>
<comment type="function">
    <text evidence="13">Required for the insertion and/or proper folding and/or complex formation of integral membrane proteins into the membrane. Involved in integration of membrane proteins that insert both dependently and independently of the Sec translocase complex, as well as at least some lipoproteins. Aids folding of multispanning membrane proteins.</text>
</comment>
<protein>
    <recommendedName>
        <fullName evidence="3 13">Membrane protein insertase YidC</fullName>
    </recommendedName>
    <alternativeName>
        <fullName evidence="12 13">Foldase YidC</fullName>
    </alternativeName>
    <alternativeName>
        <fullName evidence="11 13">Membrane integrase YidC</fullName>
    </alternativeName>
    <alternativeName>
        <fullName evidence="13">Membrane protein YidC</fullName>
    </alternativeName>
</protein>
<feature type="domain" description="Membrane insertase YidC N-terminal" evidence="16">
    <location>
        <begin position="83"/>
        <end position="371"/>
    </location>
</feature>
<dbReference type="NCBIfam" id="TIGR03592">
    <property type="entry name" value="yidC_oxa1_cterm"/>
    <property type="match status" value="1"/>
</dbReference>
<dbReference type="Proteomes" id="UP001501523">
    <property type="component" value="Unassembled WGS sequence"/>
</dbReference>
<evidence type="ECO:0000256" key="4">
    <source>
        <dbReference type="ARBA" id="ARBA00022448"/>
    </source>
</evidence>
<evidence type="ECO:0000259" key="15">
    <source>
        <dbReference type="Pfam" id="PF02096"/>
    </source>
</evidence>
<dbReference type="Gene3D" id="2.70.98.90">
    <property type="match status" value="1"/>
</dbReference>
<evidence type="ECO:0000256" key="5">
    <source>
        <dbReference type="ARBA" id="ARBA00022475"/>
    </source>
</evidence>
<evidence type="ECO:0000259" key="16">
    <source>
        <dbReference type="Pfam" id="PF14849"/>
    </source>
</evidence>
<evidence type="ECO:0000256" key="9">
    <source>
        <dbReference type="ARBA" id="ARBA00023136"/>
    </source>
</evidence>
<evidence type="ECO:0000256" key="10">
    <source>
        <dbReference type="ARBA" id="ARBA00023186"/>
    </source>
</evidence>
<organism evidence="17 18">
    <name type="scientific">Dokdonella soli</name>
    <dbReference type="NCBI Taxonomy" id="529810"/>
    <lineage>
        <taxon>Bacteria</taxon>
        <taxon>Pseudomonadati</taxon>
        <taxon>Pseudomonadota</taxon>
        <taxon>Gammaproteobacteria</taxon>
        <taxon>Lysobacterales</taxon>
        <taxon>Rhodanobacteraceae</taxon>
        <taxon>Dokdonella</taxon>
    </lineage>
</organism>
<feature type="transmembrane region" description="Helical" evidence="13">
    <location>
        <begin position="445"/>
        <end position="468"/>
    </location>
</feature>
<dbReference type="InterPro" id="IPR028053">
    <property type="entry name" value="Membr_insert_YidC_N"/>
</dbReference>
<evidence type="ECO:0000256" key="1">
    <source>
        <dbReference type="ARBA" id="ARBA00004429"/>
    </source>
</evidence>
<sequence length="571" mass="62585">MTTPRNLLLIALLFIGYLLWMQWQEDYNHAPAPAAGSVSETSPSAGSPAAANGADVPTASVTTTTAAAAAPPLSTSASTAAHVVVTTDVLRVEIDPAGASVVVADLLAYPQQPKDLAHPVRLLDSRDATFFEAQSGLVSANGAAPDHQSLFTAEKNDYTLAAGTDTLDVPLIWTDASGLTVRKVFVFKRASYVIEQRQEIENKGSASWSGNAYRQLQRVPPIVDTAGLKGYSNTERYSFAGAAWYSTADKFQKLKFDHFEKEPLDKSFNGGWAALLQHYFFAAWIPLAGETDQYVTKTYLAKARQGEDIRRYLIRTQSPPITVAPGETKTDSARLYIGPKLQGTLDQVAPGLSLTVDYGIFTVIAEPLHWLLAQLHKLTGNWGLAIILLVLLIKAAFFKLSETQFRSGAKMRKLQPRIAALKERYGDDRQKMNTAMMELYQKEKVNPLAGCLPMVVQIPVFFALYWVLLESVELRQAPFVGWIQNLTAPDPYFVLPVLNAAVMIATQYLTPTAGMDPTQAKMMKIMPLVFSVLFAFFPAGLVLYYVVNGGLGLLQQWIITRRIDAGETAKA</sequence>
<comment type="subcellular location">
    <subcellularLocation>
        <location evidence="1">Cell inner membrane</location>
        <topology evidence="1">Multi-pass membrane protein</topology>
    </subcellularLocation>
    <subcellularLocation>
        <location evidence="13">Cell membrane</location>
        <topology evidence="13">Multi-pass membrane protein</topology>
    </subcellularLocation>
</comment>
<feature type="transmembrane region" description="Helical" evidence="13">
    <location>
        <begin position="492"/>
        <end position="513"/>
    </location>
</feature>
<dbReference type="Pfam" id="PF14849">
    <property type="entry name" value="YidC_periplas"/>
    <property type="match status" value="1"/>
</dbReference>
<feature type="compositionally biased region" description="Low complexity" evidence="14">
    <location>
        <begin position="42"/>
        <end position="56"/>
    </location>
</feature>
<comment type="subunit">
    <text evidence="13">Interacts with the Sec translocase complex via SecD. Specifically interacts with transmembrane segments of nascent integral membrane proteins during membrane integration.</text>
</comment>
<dbReference type="PANTHER" id="PTHR12428">
    <property type="entry name" value="OXA1"/>
    <property type="match status" value="1"/>
</dbReference>
<keyword evidence="8 13" id="KW-1133">Transmembrane helix</keyword>
<feature type="transmembrane region" description="Helical" evidence="13">
    <location>
        <begin position="7"/>
        <end position="23"/>
    </location>
</feature>
<dbReference type="PRINTS" id="PR00701">
    <property type="entry name" value="60KDINNERMP"/>
</dbReference>
<comment type="similarity">
    <text evidence="2 13">Belongs to the OXA1/ALB3/YidC family. Type 1 subfamily.</text>
</comment>
<keyword evidence="6 13" id="KW-0812">Transmembrane</keyword>
<feature type="region of interest" description="Disordered" evidence="14">
    <location>
        <begin position="32"/>
        <end position="56"/>
    </location>
</feature>
<comment type="caution">
    <text evidence="17">The sequence shown here is derived from an EMBL/GenBank/DDBJ whole genome shotgun (WGS) entry which is preliminary data.</text>
</comment>
<dbReference type="InterPro" id="IPR001708">
    <property type="entry name" value="YidC/ALB3/OXA1/COX18"/>
</dbReference>
<dbReference type="InterPro" id="IPR047196">
    <property type="entry name" value="YidC_ALB_C"/>
</dbReference>
<evidence type="ECO:0000256" key="3">
    <source>
        <dbReference type="ARBA" id="ARBA00015325"/>
    </source>
</evidence>
<evidence type="ECO:0000256" key="14">
    <source>
        <dbReference type="SAM" id="MobiDB-lite"/>
    </source>
</evidence>
<reference evidence="18" key="1">
    <citation type="journal article" date="2019" name="Int. J. Syst. Evol. Microbiol.">
        <title>The Global Catalogue of Microorganisms (GCM) 10K type strain sequencing project: providing services to taxonomists for standard genome sequencing and annotation.</title>
        <authorList>
            <consortium name="The Broad Institute Genomics Platform"/>
            <consortium name="The Broad Institute Genome Sequencing Center for Infectious Disease"/>
            <person name="Wu L."/>
            <person name="Ma J."/>
        </authorList>
    </citation>
    <scope>NUCLEOTIDE SEQUENCE [LARGE SCALE GENOMIC DNA]</scope>
    <source>
        <strain evidence="18">JCM 15421</strain>
    </source>
</reference>
<dbReference type="NCBIfam" id="NF002352">
    <property type="entry name" value="PRK01318.1-3"/>
    <property type="match status" value="1"/>
</dbReference>
<dbReference type="Pfam" id="PF02096">
    <property type="entry name" value="60KD_IMP"/>
    <property type="match status" value="1"/>
</dbReference>
<accession>A0ABP3TM14</accession>
<evidence type="ECO:0000256" key="11">
    <source>
        <dbReference type="ARBA" id="ARBA00033245"/>
    </source>
</evidence>
<dbReference type="InterPro" id="IPR028055">
    <property type="entry name" value="YidC/Oxa/ALB_C"/>
</dbReference>
<evidence type="ECO:0000256" key="12">
    <source>
        <dbReference type="ARBA" id="ARBA00033342"/>
    </source>
</evidence>
<gene>
    <name evidence="13 17" type="primary">yidC</name>
    <name evidence="17" type="ORF">GCM10009105_15000</name>
</gene>
<dbReference type="InterPro" id="IPR038221">
    <property type="entry name" value="YidC_periplasmic_sf"/>
</dbReference>
<feature type="transmembrane region" description="Helical" evidence="13">
    <location>
        <begin position="382"/>
        <end position="401"/>
    </location>
</feature>
<feature type="domain" description="Membrane insertase YidC/Oxa/ALB C-terminal" evidence="15">
    <location>
        <begin position="382"/>
        <end position="561"/>
    </location>
</feature>
<name>A0ABP3TM14_9GAMM</name>
<dbReference type="EMBL" id="BAAAEU010000006">
    <property type="protein sequence ID" value="GAA0712435.1"/>
    <property type="molecule type" value="Genomic_DNA"/>
</dbReference>
<dbReference type="HAMAP" id="MF_01810">
    <property type="entry name" value="YidC_type1"/>
    <property type="match status" value="1"/>
</dbReference>
<proteinExistence type="inferred from homology"/>
<dbReference type="CDD" id="cd19961">
    <property type="entry name" value="EcYidC-like_peri"/>
    <property type="match status" value="1"/>
</dbReference>
<evidence type="ECO:0000256" key="2">
    <source>
        <dbReference type="ARBA" id="ARBA00010527"/>
    </source>
</evidence>
<feature type="transmembrane region" description="Helical" evidence="13">
    <location>
        <begin position="525"/>
        <end position="547"/>
    </location>
</feature>
<evidence type="ECO:0000256" key="7">
    <source>
        <dbReference type="ARBA" id="ARBA00022927"/>
    </source>
</evidence>
<evidence type="ECO:0000256" key="8">
    <source>
        <dbReference type="ARBA" id="ARBA00022989"/>
    </source>
</evidence>
<evidence type="ECO:0000313" key="18">
    <source>
        <dbReference type="Proteomes" id="UP001501523"/>
    </source>
</evidence>
<keyword evidence="7 13" id="KW-0653">Protein transport</keyword>
<dbReference type="RefSeq" id="WP_343788897.1">
    <property type="nucleotide sequence ID" value="NZ_BAAAEU010000006.1"/>
</dbReference>
<dbReference type="PRINTS" id="PR01900">
    <property type="entry name" value="YIDCPROTEIN"/>
</dbReference>
<dbReference type="InterPro" id="IPR019998">
    <property type="entry name" value="Membr_insert_YidC"/>
</dbReference>
<keyword evidence="9 13" id="KW-0472">Membrane</keyword>
<keyword evidence="5 13" id="KW-1003">Cell membrane</keyword>
<keyword evidence="10 13" id="KW-0143">Chaperone</keyword>
<evidence type="ECO:0000313" key="17">
    <source>
        <dbReference type="EMBL" id="GAA0712435.1"/>
    </source>
</evidence>
<evidence type="ECO:0000256" key="6">
    <source>
        <dbReference type="ARBA" id="ARBA00022692"/>
    </source>
</evidence>
<keyword evidence="4 13" id="KW-0813">Transport</keyword>
<dbReference type="NCBIfam" id="TIGR03593">
    <property type="entry name" value="yidC_nterm"/>
    <property type="match status" value="1"/>
</dbReference>
<dbReference type="CDD" id="cd20070">
    <property type="entry name" value="5TM_YidC_Alb3"/>
    <property type="match status" value="1"/>
</dbReference>